<keyword evidence="2" id="KW-1185">Reference proteome</keyword>
<evidence type="ECO:0000313" key="1">
    <source>
        <dbReference type="EMBL" id="CAG8576307.1"/>
    </source>
</evidence>
<organism evidence="1 2">
    <name type="scientific">Scutellospora calospora</name>
    <dbReference type="NCBI Taxonomy" id="85575"/>
    <lineage>
        <taxon>Eukaryota</taxon>
        <taxon>Fungi</taxon>
        <taxon>Fungi incertae sedis</taxon>
        <taxon>Mucoromycota</taxon>
        <taxon>Glomeromycotina</taxon>
        <taxon>Glomeromycetes</taxon>
        <taxon>Diversisporales</taxon>
        <taxon>Gigasporaceae</taxon>
        <taxon>Scutellospora</taxon>
    </lineage>
</organism>
<reference evidence="1" key="1">
    <citation type="submission" date="2021-06" db="EMBL/GenBank/DDBJ databases">
        <authorList>
            <person name="Kallberg Y."/>
            <person name="Tangrot J."/>
            <person name="Rosling A."/>
        </authorList>
    </citation>
    <scope>NUCLEOTIDE SEQUENCE</scope>
    <source>
        <strain evidence="1">AU212A</strain>
    </source>
</reference>
<proteinExistence type="predicted"/>
<dbReference type="EMBL" id="CAJVPM010010788">
    <property type="protein sequence ID" value="CAG8576307.1"/>
    <property type="molecule type" value="Genomic_DNA"/>
</dbReference>
<feature type="non-terminal residue" evidence="1">
    <location>
        <position position="128"/>
    </location>
</feature>
<accession>A0ACA9M9I9</accession>
<comment type="caution">
    <text evidence="1">The sequence shown here is derived from an EMBL/GenBank/DDBJ whole genome shotgun (WGS) entry which is preliminary data.</text>
</comment>
<name>A0ACA9M9I9_9GLOM</name>
<feature type="non-terminal residue" evidence="1">
    <location>
        <position position="1"/>
    </location>
</feature>
<dbReference type="Proteomes" id="UP000789860">
    <property type="component" value="Unassembled WGS sequence"/>
</dbReference>
<protein>
    <submittedName>
        <fullName evidence="1">1768_t:CDS:1</fullName>
    </submittedName>
</protein>
<sequence>MLSHQYDFNVNDAGDIYVNSLENKSNLILAESDPNLVVAKYGAVASEIVNCSQYVLKEGGNAIDAAITSIICVGAINTFSSGIGGGGFMVIRLPNGYSEVIDFRETAPLASKKDMFVDKEIFAAAGGL</sequence>
<gene>
    <name evidence="1" type="ORF">SCALOS_LOCUS6033</name>
</gene>
<evidence type="ECO:0000313" key="2">
    <source>
        <dbReference type="Proteomes" id="UP000789860"/>
    </source>
</evidence>